<dbReference type="KEGG" id="lwd:JCM16777_0826"/>
<evidence type="ECO:0000313" key="1">
    <source>
        <dbReference type="EMBL" id="BBM42577.1"/>
    </source>
</evidence>
<name>A0A7U6LA07_9FUSO</name>
<reference evidence="1 2" key="1">
    <citation type="submission" date="2019-07" db="EMBL/GenBank/DDBJ databases">
        <title>Complete Genome Sequence of Leptotrichia wadei Strain JCM16777.</title>
        <authorList>
            <person name="Watanabe S."/>
            <person name="Cui L."/>
        </authorList>
    </citation>
    <scope>NUCLEOTIDE SEQUENCE [LARGE SCALE GENOMIC DNA]</scope>
    <source>
        <strain evidence="1 2">JCM16777</strain>
    </source>
</reference>
<evidence type="ECO:0000313" key="2">
    <source>
        <dbReference type="Proteomes" id="UP000321943"/>
    </source>
</evidence>
<proteinExistence type="predicted"/>
<gene>
    <name evidence="1" type="ORF">JCM16777_0826</name>
</gene>
<sequence>MDIDLWKKYGTGPTDKTTKKLRYRLGDLKLGAYIQANYDNLKKRANKNNGRISLTELENELVKTIIDIYELFNWGK</sequence>
<dbReference type="EMBL" id="AP019829">
    <property type="protein sequence ID" value="BBM42577.1"/>
    <property type="molecule type" value="Genomic_DNA"/>
</dbReference>
<dbReference type="RefSeq" id="WP_018498733.1">
    <property type="nucleotide sequence ID" value="NZ_AP019829.2"/>
</dbReference>
<dbReference type="Proteomes" id="UP000321943">
    <property type="component" value="Chromosome"/>
</dbReference>
<dbReference type="GeneID" id="84804168"/>
<dbReference type="AlphaFoldDB" id="A0A7U6LA07"/>
<organism evidence="1 2">
    <name type="scientific">Leptotrichia wadei</name>
    <dbReference type="NCBI Taxonomy" id="157687"/>
    <lineage>
        <taxon>Bacteria</taxon>
        <taxon>Fusobacteriati</taxon>
        <taxon>Fusobacteriota</taxon>
        <taxon>Fusobacteriia</taxon>
        <taxon>Fusobacteriales</taxon>
        <taxon>Leptotrichiaceae</taxon>
        <taxon>Leptotrichia</taxon>
    </lineage>
</organism>
<protein>
    <submittedName>
        <fullName evidence="1">Uncharacterized protein</fullName>
    </submittedName>
</protein>
<accession>A0A7U6LA07</accession>